<feature type="domain" description="Meiosis-specific protein ASY3-like coiled-coil" evidence="3">
    <location>
        <begin position="1"/>
        <end position="375"/>
    </location>
</feature>
<feature type="compositionally biased region" description="Basic and acidic residues" evidence="2">
    <location>
        <begin position="68"/>
        <end position="77"/>
    </location>
</feature>
<comment type="caution">
    <text evidence="4">The sequence shown here is derived from an EMBL/GenBank/DDBJ whole genome shotgun (WGS) entry which is preliminary data.</text>
</comment>
<dbReference type="InterPro" id="IPR037731">
    <property type="entry name" value="ASY3-like"/>
</dbReference>
<keyword evidence="5" id="KW-1185">Reference proteome</keyword>
<feature type="compositionally biased region" description="Polar residues" evidence="2">
    <location>
        <begin position="644"/>
        <end position="655"/>
    </location>
</feature>
<evidence type="ECO:0000313" key="4">
    <source>
        <dbReference type="EMBL" id="KAL3714508.1"/>
    </source>
</evidence>
<keyword evidence="1" id="KW-0175">Coiled coil</keyword>
<feature type="domain" description="Meiosis-specific protein ASY3-like coiled-coil" evidence="3">
    <location>
        <begin position="445"/>
        <end position="839"/>
    </location>
</feature>
<feature type="compositionally biased region" description="Polar residues" evidence="2">
    <location>
        <begin position="240"/>
        <end position="255"/>
    </location>
</feature>
<evidence type="ECO:0000256" key="1">
    <source>
        <dbReference type="SAM" id="Coils"/>
    </source>
</evidence>
<organism evidence="4 5">
    <name type="scientific">Eucalyptus globulus</name>
    <name type="common">Tasmanian blue gum</name>
    <dbReference type="NCBI Taxonomy" id="34317"/>
    <lineage>
        <taxon>Eukaryota</taxon>
        <taxon>Viridiplantae</taxon>
        <taxon>Streptophyta</taxon>
        <taxon>Embryophyta</taxon>
        <taxon>Tracheophyta</taxon>
        <taxon>Spermatophyta</taxon>
        <taxon>Magnoliopsida</taxon>
        <taxon>eudicotyledons</taxon>
        <taxon>Gunneridae</taxon>
        <taxon>Pentapetalae</taxon>
        <taxon>rosids</taxon>
        <taxon>malvids</taxon>
        <taxon>Myrtales</taxon>
        <taxon>Myrtaceae</taxon>
        <taxon>Myrtoideae</taxon>
        <taxon>Eucalypteae</taxon>
        <taxon>Eucalyptus</taxon>
    </lineage>
</organism>
<feature type="compositionally biased region" description="Polar residues" evidence="2">
    <location>
        <begin position="348"/>
        <end position="357"/>
    </location>
</feature>
<dbReference type="EMBL" id="JBJKBG010000011">
    <property type="protein sequence ID" value="KAL3714508.1"/>
    <property type="molecule type" value="Genomic_DNA"/>
</dbReference>
<dbReference type="InterPro" id="IPR046845">
    <property type="entry name" value="ASY3-like_CC"/>
</dbReference>
<dbReference type="Pfam" id="PF20435">
    <property type="entry name" value="ASY3-like"/>
    <property type="match status" value="2"/>
</dbReference>
<feature type="compositionally biased region" description="Basic and acidic residues" evidence="2">
    <location>
        <begin position="656"/>
        <end position="668"/>
    </location>
</feature>
<evidence type="ECO:0000259" key="3">
    <source>
        <dbReference type="Pfam" id="PF20435"/>
    </source>
</evidence>
<feature type="coiled-coil region" evidence="1">
    <location>
        <begin position="760"/>
        <end position="805"/>
    </location>
</feature>
<reference evidence="4 5" key="1">
    <citation type="submission" date="2024-11" db="EMBL/GenBank/DDBJ databases">
        <title>Chromosome-level genome assembly of Eucalyptus globulus Labill. provides insights into its genome evolution.</title>
        <authorList>
            <person name="Li X."/>
        </authorList>
    </citation>
    <scope>NUCLEOTIDE SEQUENCE [LARGE SCALE GENOMIC DNA]</scope>
    <source>
        <strain evidence="4">CL2024</strain>
        <tissue evidence="4">Fresh tender leaves</tissue>
    </source>
</reference>
<sequence>MSGNRSYGSNFFASSQSRKISIGIMVDSSARRIPGPVRDNEATVPAELGVDANKQDLAGGGVANSRGRTNEFQEHEGSPWISKRSSHRNSAGSEGVFRAKLTGTKTDKNEMQSKPNGLKGAPVDHSVRLFPLQSDHVNQKRFDDHKTNEERNEYAETVHKCASSTVRAALTSDGATLGDKTGSIMKNQSESLRIKLQELLETVASPNKEKTSSQPVEVGVTSLQPEKKWDQTGDKVIKPKQNSDTIENDSESPYCSNRRPVTKALTRKRASSKLRLKKLESGLLSAYKQKSKERNIFSFEEGHIGIRGTAKGSSSKVKSSKKTERKYPRIDPRKLSFSSKNNQDENQHSTGRNGNSASRERSSPHGYRRRSLHDFTLPVNINLEKICGGRDLPEQPAISKPCQHEAIESSALAKNKGQREGTGNSSPKVYVDQWDDFLSPTFQRTRIADFSPSPLIQEDWVGQEASNFAQVKLPALAKNKDQREAAGNTFPKVHVDQRDSFPSPTFQRIRMVGSSPSPLIQEDQAGQEVGNFAQVKGIFDKEDIFSFKSSHLRKLQDGSRVQSEAFEVAKELPASPPRNAVLSKENGVDHSSSESSSEKKESESSEEEGPHEEEALSPETGVAEKLKFMLHRTKRLCSDGGIQSRYTDPASSSPKETGESNLERHTVEENTGDGYARDIGLLALALEKLKSKLKSVTTKKTAEILTSVNERIHLQLQTVESQIQSDMGKLKSLNKQKRKRLETEFQEQDEQLNLIHGNFIKEINRHLQSFKGTIEGLEKNNILLAEVMEKQKALHKRLILQLEEAIGTQLHDAGKRISDMNKLAREQMLQLKLVMEKCVEGGLLS</sequence>
<dbReference type="PANTHER" id="PTHR36027">
    <property type="entry name" value="MEIOSIS-SPECIFIC PROTEIN ASY3"/>
    <property type="match status" value="1"/>
</dbReference>
<dbReference type="Proteomes" id="UP001634007">
    <property type="component" value="Unassembled WGS sequence"/>
</dbReference>
<dbReference type="PANTHER" id="PTHR36027:SF1">
    <property type="entry name" value="MEIOSIS-SPECIFIC PROTEIN ASY3"/>
    <property type="match status" value="1"/>
</dbReference>
<feature type="region of interest" description="Disordered" evidence="2">
    <location>
        <begin position="570"/>
        <end position="621"/>
    </location>
</feature>
<dbReference type="AlphaFoldDB" id="A0ABD3IIK1"/>
<feature type="compositionally biased region" description="Basic and acidic residues" evidence="2">
    <location>
        <begin position="321"/>
        <end position="334"/>
    </location>
</feature>
<feature type="region of interest" description="Disordered" evidence="2">
    <location>
        <begin position="45"/>
        <end position="92"/>
    </location>
</feature>
<evidence type="ECO:0000313" key="5">
    <source>
        <dbReference type="Proteomes" id="UP001634007"/>
    </source>
</evidence>
<feature type="compositionally biased region" description="Basic and acidic residues" evidence="2">
    <location>
        <begin position="228"/>
        <end position="237"/>
    </location>
</feature>
<feature type="compositionally biased region" description="Basic and acidic residues" evidence="2">
    <location>
        <begin position="586"/>
        <end position="603"/>
    </location>
</feature>
<proteinExistence type="predicted"/>
<feature type="region of interest" description="Disordered" evidence="2">
    <location>
        <begin position="307"/>
        <end position="371"/>
    </location>
</feature>
<name>A0ABD3IIK1_EUCGL</name>
<evidence type="ECO:0000256" key="2">
    <source>
        <dbReference type="SAM" id="MobiDB-lite"/>
    </source>
</evidence>
<accession>A0ABD3IIK1</accession>
<protein>
    <recommendedName>
        <fullName evidence="3">Meiosis-specific protein ASY3-like coiled-coil domain-containing protein</fullName>
    </recommendedName>
</protein>
<gene>
    <name evidence="4" type="ORF">ACJRO7_006432</name>
</gene>
<feature type="region of interest" description="Disordered" evidence="2">
    <location>
        <begin position="639"/>
        <end position="671"/>
    </location>
</feature>
<feature type="region of interest" description="Disordered" evidence="2">
    <location>
        <begin position="228"/>
        <end position="269"/>
    </location>
</feature>